<dbReference type="Gramene" id="OPUNC09G17900.2">
    <property type="protein sequence ID" value="OPUNC09G17900.2"/>
    <property type="gene ID" value="OPUNC09G17900"/>
</dbReference>
<sequence length="136" mass="14667">MAAAAAGGHRRPASTRQQQPTPPPPQAAAALYAEQVGADDDSWYETVGERDRREAAMAATVFPYRWSRTEHLTLRPPCHGGDPSDADHPLPWILLDVRAYIADHRNATTAATELSNGHQIQITICIAPPPLVGVDG</sequence>
<proteinExistence type="predicted"/>
<reference evidence="2" key="2">
    <citation type="submission" date="2018-05" db="EMBL/GenBank/DDBJ databases">
        <title>OpunRS2 (Oryza punctata Reference Sequence Version 2).</title>
        <authorList>
            <person name="Zhang J."/>
            <person name="Kudrna D."/>
            <person name="Lee S."/>
            <person name="Talag J."/>
            <person name="Welchert J."/>
            <person name="Wing R.A."/>
        </authorList>
    </citation>
    <scope>NUCLEOTIDE SEQUENCE [LARGE SCALE GENOMIC DNA]</scope>
</reference>
<dbReference type="HOGENOM" id="CLU_1878802_0_0_1"/>
<keyword evidence="3" id="KW-1185">Reference proteome</keyword>
<organism evidence="2">
    <name type="scientific">Oryza punctata</name>
    <name type="common">Red rice</name>
    <dbReference type="NCBI Taxonomy" id="4537"/>
    <lineage>
        <taxon>Eukaryota</taxon>
        <taxon>Viridiplantae</taxon>
        <taxon>Streptophyta</taxon>
        <taxon>Embryophyta</taxon>
        <taxon>Tracheophyta</taxon>
        <taxon>Spermatophyta</taxon>
        <taxon>Magnoliopsida</taxon>
        <taxon>Liliopsida</taxon>
        <taxon>Poales</taxon>
        <taxon>Poaceae</taxon>
        <taxon>BOP clade</taxon>
        <taxon>Oryzoideae</taxon>
        <taxon>Oryzeae</taxon>
        <taxon>Oryzinae</taxon>
        <taxon>Oryza</taxon>
    </lineage>
</organism>
<reference evidence="2" key="1">
    <citation type="submission" date="2015-04" db="UniProtKB">
        <authorList>
            <consortium name="EnsemblPlants"/>
        </authorList>
    </citation>
    <scope>IDENTIFICATION</scope>
</reference>
<name>A0A0E0M4I2_ORYPU</name>
<evidence type="ECO:0000313" key="3">
    <source>
        <dbReference type="Proteomes" id="UP000026962"/>
    </source>
</evidence>
<accession>A0A0E0M4I2</accession>
<evidence type="ECO:0000313" key="2">
    <source>
        <dbReference type="EnsemblPlants" id="OPUNC09G17900.2"/>
    </source>
</evidence>
<evidence type="ECO:0000256" key="1">
    <source>
        <dbReference type="SAM" id="MobiDB-lite"/>
    </source>
</evidence>
<feature type="region of interest" description="Disordered" evidence="1">
    <location>
        <begin position="1"/>
        <end position="27"/>
    </location>
</feature>
<protein>
    <submittedName>
        <fullName evidence="2">Uncharacterized protein</fullName>
    </submittedName>
</protein>
<dbReference type="AlphaFoldDB" id="A0A0E0M4I2"/>
<dbReference type="EnsemblPlants" id="OPUNC09G17900.2">
    <property type="protein sequence ID" value="OPUNC09G17900.2"/>
    <property type="gene ID" value="OPUNC09G17900"/>
</dbReference>
<dbReference type="Proteomes" id="UP000026962">
    <property type="component" value="Chromosome 9"/>
</dbReference>